<dbReference type="Pfam" id="PF00563">
    <property type="entry name" value="EAL"/>
    <property type="match status" value="1"/>
</dbReference>
<dbReference type="SMART" id="SM00052">
    <property type="entry name" value="EAL"/>
    <property type="match status" value="1"/>
</dbReference>
<dbReference type="InterPro" id="IPR011006">
    <property type="entry name" value="CheY-like_superfamily"/>
</dbReference>
<evidence type="ECO:0000259" key="2">
    <source>
        <dbReference type="PROSITE" id="PS50110"/>
    </source>
</evidence>
<dbReference type="Proteomes" id="UP000197068">
    <property type="component" value="Unassembled WGS sequence"/>
</dbReference>
<proteinExistence type="predicted"/>
<dbReference type="InterPro" id="IPR001633">
    <property type="entry name" value="EAL_dom"/>
</dbReference>
<dbReference type="PROSITE" id="PS50110">
    <property type="entry name" value="RESPONSE_REGULATORY"/>
    <property type="match status" value="1"/>
</dbReference>
<evidence type="ECO:0000256" key="1">
    <source>
        <dbReference type="PROSITE-ProRule" id="PRU00169"/>
    </source>
</evidence>
<comment type="caution">
    <text evidence="4">The sequence shown here is derived from an EMBL/GenBank/DDBJ whole genome shotgun (WGS) entry which is preliminary data.</text>
</comment>
<name>A0ABQ0MZA5_9GAMM</name>
<feature type="domain" description="Response regulatory" evidence="2">
    <location>
        <begin position="4"/>
        <end position="125"/>
    </location>
</feature>
<dbReference type="Pfam" id="PF00072">
    <property type="entry name" value="Response_reg"/>
    <property type="match status" value="1"/>
</dbReference>
<feature type="domain" description="EAL" evidence="3">
    <location>
        <begin position="139"/>
        <end position="392"/>
    </location>
</feature>
<dbReference type="SUPFAM" id="SSF52172">
    <property type="entry name" value="CheY-like"/>
    <property type="match status" value="1"/>
</dbReference>
<accession>A0ABQ0MZA5</accession>
<evidence type="ECO:0000313" key="5">
    <source>
        <dbReference type="Proteomes" id="UP000197068"/>
    </source>
</evidence>
<dbReference type="InterPro" id="IPR035919">
    <property type="entry name" value="EAL_sf"/>
</dbReference>
<keyword evidence="5" id="KW-1185">Reference proteome</keyword>
<dbReference type="CDD" id="cd01948">
    <property type="entry name" value="EAL"/>
    <property type="match status" value="1"/>
</dbReference>
<reference evidence="4 5" key="1">
    <citation type="submission" date="2017-06" db="EMBL/GenBank/DDBJ databases">
        <title>Whole Genome Sequences of Colwellia marinimaniae MTCD1.</title>
        <authorList>
            <person name="Kusumoto H."/>
            <person name="Inoue M."/>
            <person name="Tanikawa K."/>
            <person name="Maeji H."/>
            <person name="Cameron J.H."/>
            <person name="Bartlett D.H."/>
        </authorList>
    </citation>
    <scope>NUCLEOTIDE SEQUENCE [LARGE SCALE GENOMIC DNA]</scope>
    <source>
        <strain evidence="4 5">MTCD1</strain>
    </source>
</reference>
<dbReference type="EMBL" id="BDQM01000042">
    <property type="protein sequence ID" value="GAW97701.1"/>
    <property type="molecule type" value="Genomic_DNA"/>
</dbReference>
<dbReference type="SUPFAM" id="SSF141868">
    <property type="entry name" value="EAL domain-like"/>
    <property type="match status" value="1"/>
</dbReference>
<dbReference type="PROSITE" id="PS50883">
    <property type="entry name" value="EAL"/>
    <property type="match status" value="1"/>
</dbReference>
<dbReference type="PANTHER" id="PTHR33121">
    <property type="entry name" value="CYCLIC DI-GMP PHOSPHODIESTERASE PDEF"/>
    <property type="match status" value="1"/>
</dbReference>
<evidence type="ECO:0000313" key="4">
    <source>
        <dbReference type="EMBL" id="GAW97701.1"/>
    </source>
</evidence>
<gene>
    <name evidence="4" type="ORF">MTCD1_03341</name>
</gene>
<dbReference type="InterPro" id="IPR001789">
    <property type="entry name" value="Sig_transdc_resp-reg_receiver"/>
</dbReference>
<evidence type="ECO:0000259" key="3">
    <source>
        <dbReference type="PROSITE" id="PS50883"/>
    </source>
</evidence>
<dbReference type="RefSeq" id="WP_057181367.1">
    <property type="nucleotide sequence ID" value="NZ_BDQM01000042.1"/>
</dbReference>
<dbReference type="PANTHER" id="PTHR33121:SF70">
    <property type="entry name" value="SIGNALING PROTEIN YKOW"/>
    <property type="match status" value="1"/>
</dbReference>
<dbReference type="SMART" id="SM00448">
    <property type="entry name" value="REC"/>
    <property type="match status" value="1"/>
</dbReference>
<feature type="modified residue" description="4-aspartylphosphate" evidence="1">
    <location>
        <position position="55"/>
    </location>
</feature>
<keyword evidence="1" id="KW-0597">Phosphoprotein</keyword>
<protein>
    <submittedName>
        <fullName evidence="4">Transcriptional regulator</fullName>
    </submittedName>
</protein>
<dbReference type="InterPro" id="IPR050706">
    <property type="entry name" value="Cyclic-di-GMP_PDE-like"/>
</dbReference>
<dbReference type="Gene3D" id="3.40.50.2300">
    <property type="match status" value="1"/>
</dbReference>
<organism evidence="4 5">
    <name type="scientific">Colwellia marinimaniae</name>
    <dbReference type="NCBI Taxonomy" id="1513592"/>
    <lineage>
        <taxon>Bacteria</taxon>
        <taxon>Pseudomonadati</taxon>
        <taxon>Pseudomonadota</taxon>
        <taxon>Gammaproteobacteria</taxon>
        <taxon>Alteromonadales</taxon>
        <taxon>Colwelliaceae</taxon>
        <taxon>Colwellia</taxon>
    </lineage>
</organism>
<dbReference type="CDD" id="cd17546">
    <property type="entry name" value="REC_hyHK_CKI1_RcsC-like"/>
    <property type="match status" value="1"/>
</dbReference>
<sequence>MLNNILIVEDDLFQQKLISKMLSTLTSATITTAANGQEALSKLDEIAEPELILCDLNMPGMDGVEFLRIIAQRNLESKVVLTSSVSKDVISSVKEMALVCGIPDILSLNKPISKKQLEQLLSELIEKKSIRKPSEHCQYQHLDDEIITGFDQEQFVVFFQPHIEVATDIVSGAEALIRWHHPTRGILTPYFFLAQIDKLGLSHLLTLKVLDSSIAACSRWHQQGMNFNISVNISPVDLVESNFLERVLELLQQHQLPAKFLTLEITESDIRPDMAKELEVMCRLRLHGIKLSIDDFGTGYSSLSQLISSPFTELKIDQSFVQKMLTDSKSYAAVKASLQLARDLKLKTVAEGVETQAEANAIKALGCDVFQGWLYAPALAENEFLTWCQHHNKKTVDEKEQQFS</sequence>
<dbReference type="Gene3D" id="3.20.20.450">
    <property type="entry name" value="EAL domain"/>
    <property type="match status" value="1"/>
</dbReference>